<feature type="domain" description="Response regulatory" evidence="3">
    <location>
        <begin position="3"/>
        <end position="118"/>
    </location>
</feature>
<dbReference type="InterPro" id="IPR050595">
    <property type="entry name" value="Bact_response_regulator"/>
</dbReference>
<comment type="caution">
    <text evidence="4">The sequence shown here is derived from an EMBL/GenBank/DDBJ whole genome shotgun (WGS) entry which is preliminary data.</text>
</comment>
<feature type="modified residue" description="4-aspartylphosphate" evidence="2">
    <location>
        <position position="54"/>
    </location>
</feature>
<keyword evidence="5" id="KW-1185">Reference proteome</keyword>
<dbReference type="EMBL" id="BMHV01000003">
    <property type="protein sequence ID" value="GGF55377.1"/>
    <property type="molecule type" value="Genomic_DNA"/>
</dbReference>
<dbReference type="SMART" id="SM00448">
    <property type="entry name" value="REC"/>
    <property type="match status" value="1"/>
</dbReference>
<dbReference type="AlphaFoldDB" id="A0A917BS34"/>
<organism evidence="4 5">
    <name type="scientific">Terasakiella brassicae</name>
    <dbReference type="NCBI Taxonomy" id="1634917"/>
    <lineage>
        <taxon>Bacteria</taxon>
        <taxon>Pseudomonadati</taxon>
        <taxon>Pseudomonadota</taxon>
        <taxon>Alphaproteobacteria</taxon>
        <taxon>Rhodospirillales</taxon>
        <taxon>Terasakiellaceae</taxon>
        <taxon>Terasakiella</taxon>
    </lineage>
</organism>
<reference evidence="4" key="2">
    <citation type="submission" date="2020-09" db="EMBL/GenBank/DDBJ databases">
        <authorList>
            <person name="Sun Q."/>
            <person name="Zhou Y."/>
        </authorList>
    </citation>
    <scope>NUCLEOTIDE SEQUENCE</scope>
    <source>
        <strain evidence="4">CGMCC 1.15254</strain>
    </source>
</reference>
<dbReference type="PANTHER" id="PTHR44591:SF19">
    <property type="entry name" value="TWO-COMPONENT RESPONSE REGULATOR-RELATED"/>
    <property type="match status" value="1"/>
</dbReference>
<keyword evidence="1 2" id="KW-0597">Phosphoprotein</keyword>
<dbReference type="RefSeq" id="WP_188661418.1">
    <property type="nucleotide sequence ID" value="NZ_BMHV01000003.1"/>
</dbReference>
<dbReference type="InterPro" id="IPR011006">
    <property type="entry name" value="CheY-like_superfamily"/>
</dbReference>
<evidence type="ECO:0000259" key="3">
    <source>
        <dbReference type="PROSITE" id="PS50110"/>
    </source>
</evidence>
<dbReference type="PROSITE" id="PS50110">
    <property type="entry name" value="RESPONSE_REGULATORY"/>
    <property type="match status" value="1"/>
</dbReference>
<dbReference type="InterPro" id="IPR001789">
    <property type="entry name" value="Sig_transdc_resp-reg_receiver"/>
</dbReference>
<proteinExistence type="predicted"/>
<evidence type="ECO:0000256" key="1">
    <source>
        <dbReference type="ARBA" id="ARBA00022553"/>
    </source>
</evidence>
<dbReference type="Proteomes" id="UP000632498">
    <property type="component" value="Unassembled WGS sequence"/>
</dbReference>
<accession>A0A917BS34</accession>
<dbReference type="CDD" id="cd17569">
    <property type="entry name" value="REC_HupR-like"/>
    <property type="match status" value="1"/>
</dbReference>
<protein>
    <recommendedName>
        <fullName evidence="3">Response regulatory domain-containing protein</fullName>
    </recommendedName>
</protein>
<dbReference type="PANTHER" id="PTHR44591">
    <property type="entry name" value="STRESS RESPONSE REGULATOR PROTEIN 1"/>
    <property type="match status" value="1"/>
</dbReference>
<dbReference type="GO" id="GO:0000160">
    <property type="term" value="P:phosphorelay signal transduction system"/>
    <property type="evidence" value="ECO:0007669"/>
    <property type="project" value="InterPro"/>
</dbReference>
<evidence type="ECO:0000313" key="4">
    <source>
        <dbReference type="EMBL" id="GGF55377.1"/>
    </source>
</evidence>
<dbReference type="SUPFAM" id="SSF52172">
    <property type="entry name" value="CheY-like"/>
    <property type="match status" value="1"/>
</dbReference>
<dbReference type="Gene3D" id="3.40.50.2300">
    <property type="match status" value="1"/>
</dbReference>
<sequence length="217" mass="24956">MIKVLFVDDEENVLRAIKRCLRNMKSQWQMYFAGSGREALDIMSKQQIDVVVSDMQMPQMSGEQLLAEVQEKYPDVSRIVLSGHCNQATAFRLVGSDHFYLAKPCPTKLLVDTIENAYFVGRKADSQEVTTEELQKALIDLCKVLLMRGELSFSDLPAQVKMWLPEKVAQAFAPVIDNHATFVSSTEFSRNVGWTDENDVDEYQKYKEYDWDDYFRG</sequence>
<name>A0A917BS34_9PROT</name>
<reference evidence="4" key="1">
    <citation type="journal article" date="2014" name="Int. J. Syst. Evol. Microbiol.">
        <title>Complete genome sequence of Corynebacterium casei LMG S-19264T (=DSM 44701T), isolated from a smear-ripened cheese.</title>
        <authorList>
            <consortium name="US DOE Joint Genome Institute (JGI-PGF)"/>
            <person name="Walter F."/>
            <person name="Albersmeier A."/>
            <person name="Kalinowski J."/>
            <person name="Ruckert C."/>
        </authorList>
    </citation>
    <scope>NUCLEOTIDE SEQUENCE</scope>
    <source>
        <strain evidence="4">CGMCC 1.15254</strain>
    </source>
</reference>
<evidence type="ECO:0000256" key="2">
    <source>
        <dbReference type="PROSITE-ProRule" id="PRU00169"/>
    </source>
</evidence>
<dbReference type="Pfam" id="PF00072">
    <property type="entry name" value="Response_reg"/>
    <property type="match status" value="1"/>
</dbReference>
<gene>
    <name evidence="4" type="ORF">GCM10011332_05980</name>
</gene>
<evidence type="ECO:0000313" key="5">
    <source>
        <dbReference type="Proteomes" id="UP000632498"/>
    </source>
</evidence>